<comment type="cofactor">
    <cofactor evidence="14 17">
        <name>Zn(2+)</name>
        <dbReference type="ChEBI" id="CHEBI:29105"/>
    </cofactor>
    <text evidence="14 17">Binds 1 zinc ion.</text>
</comment>
<name>A0A2S0KKF9_9ACTN</name>
<feature type="binding site" evidence="16">
    <location>
        <position position="191"/>
    </location>
    <ligand>
        <name>NADP(+)</name>
        <dbReference type="ChEBI" id="CHEBI:58349"/>
    </ligand>
</feature>
<evidence type="ECO:0000256" key="2">
    <source>
        <dbReference type="ARBA" id="ARBA00004882"/>
    </source>
</evidence>
<dbReference type="Gene3D" id="3.40.430.10">
    <property type="entry name" value="Dihydrofolate Reductase, subunit A"/>
    <property type="match status" value="2"/>
</dbReference>
<comment type="catalytic activity">
    <reaction evidence="12 14">
        <text>5-amino-6-(5-phospho-D-ribitylamino)uracil + NADP(+) = 5-amino-6-(5-phospho-D-ribosylamino)uracil + NADPH + H(+)</text>
        <dbReference type="Rhea" id="RHEA:17845"/>
        <dbReference type="ChEBI" id="CHEBI:15378"/>
        <dbReference type="ChEBI" id="CHEBI:57783"/>
        <dbReference type="ChEBI" id="CHEBI:58349"/>
        <dbReference type="ChEBI" id="CHEBI:58421"/>
        <dbReference type="ChEBI" id="CHEBI:58453"/>
        <dbReference type="EC" id="1.1.1.193"/>
    </reaction>
</comment>
<comment type="function">
    <text evidence="1 14">Converts 2,5-diamino-6-(ribosylamino)-4(3h)-pyrimidinone 5'-phosphate into 5-amino-6-(ribosylamino)-2,4(1h,3h)-pyrimidinedione 5'-phosphate.</text>
</comment>
<feature type="binding site" evidence="16">
    <location>
        <position position="195"/>
    </location>
    <ligand>
        <name>NADP(+)</name>
        <dbReference type="ChEBI" id="CHEBI:58349"/>
    </ligand>
</feature>
<feature type="binding site" evidence="16">
    <location>
        <position position="165"/>
    </location>
    <ligand>
        <name>NADP(+)</name>
        <dbReference type="ChEBI" id="CHEBI:58349"/>
    </ligand>
</feature>
<evidence type="ECO:0000256" key="14">
    <source>
        <dbReference type="PIRNR" id="PIRNR006769"/>
    </source>
</evidence>
<keyword evidence="20" id="KW-1185">Reference proteome</keyword>
<feature type="binding site" evidence="16">
    <location>
        <position position="199"/>
    </location>
    <ligand>
        <name>NADP(+)</name>
        <dbReference type="ChEBI" id="CHEBI:58349"/>
    </ligand>
</feature>
<protein>
    <recommendedName>
        <fullName evidence="14">Riboflavin biosynthesis protein RibD</fullName>
    </recommendedName>
    <domain>
        <recommendedName>
            <fullName evidence="14">Diaminohydroxyphosphoribosylaminopyrimidine deaminase</fullName>
            <shortName evidence="14">DRAP deaminase</shortName>
            <ecNumber evidence="14">3.5.4.26</ecNumber>
        </recommendedName>
        <alternativeName>
            <fullName evidence="14">Riboflavin-specific deaminase</fullName>
        </alternativeName>
    </domain>
    <domain>
        <recommendedName>
            <fullName evidence="14">5-amino-6-(5-phosphoribosylamino)uracil reductase</fullName>
            <ecNumber evidence="14">1.1.1.193</ecNumber>
        </recommendedName>
        <alternativeName>
            <fullName evidence="14">HTP reductase</fullName>
        </alternativeName>
    </domain>
</protein>
<reference evidence="19 20" key="1">
    <citation type="submission" date="2018-03" db="EMBL/GenBank/DDBJ databases">
        <title>Characteristics and genome of n-alkane degrading marine bacteria Gordonia iterans isolated from crude oil contaminated in Tae-an, South Korea.</title>
        <authorList>
            <person name="Lee S.-S."/>
            <person name="Kim H."/>
        </authorList>
    </citation>
    <scope>NUCLEOTIDE SEQUENCE [LARGE SCALE GENOMIC DNA]</scope>
    <source>
        <strain evidence="19 20">Co17</strain>
    </source>
</reference>
<evidence type="ECO:0000256" key="8">
    <source>
        <dbReference type="ARBA" id="ARBA00022833"/>
    </source>
</evidence>
<organism evidence="19 20">
    <name type="scientific">Gordonia iterans</name>
    <dbReference type="NCBI Taxonomy" id="1004901"/>
    <lineage>
        <taxon>Bacteria</taxon>
        <taxon>Bacillati</taxon>
        <taxon>Actinomycetota</taxon>
        <taxon>Actinomycetes</taxon>
        <taxon>Mycobacteriales</taxon>
        <taxon>Gordoniaceae</taxon>
        <taxon>Gordonia</taxon>
    </lineage>
</organism>
<keyword evidence="10 14" id="KW-0560">Oxidoreductase</keyword>
<dbReference type="GO" id="GO:0008835">
    <property type="term" value="F:diaminohydroxyphosphoribosylaminopyrimidine deaminase activity"/>
    <property type="evidence" value="ECO:0007669"/>
    <property type="project" value="UniProtKB-EC"/>
</dbReference>
<evidence type="ECO:0000256" key="9">
    <source>
        <dbReference type="ARBA" id="ARBA00022857"/>
    </source>
</evidence>
<dbReference type="EC" id="3.5.4.26" evidence="14"/>
<feature type="binding site" evidence="16">
    <location>
        <position position="149"/>
    </location>
    <ligand>
        <name>NADP(+)</name>
        <dbReference type="ChEBI" id="CHEBI:58349"/>
    </ligand>
</feature>
<evidence type="ECO:0000256" key="7">
    <source>
        <dbReference type="ARBA" id="ARBA00022723"/>
    </source>
</evidence>
<feature type="binding site" evidence="16">
    <location>
        <position position="179"/>
    </location>
    <ligand>
        <name>substrate</name>
    </ligand>
</feature>
<dbReference type="Pfam" id="PF01872">
    <property type="entry name" value="RibD_C"/>
    <property type="match status" value="1"/>
</dbReference>
<evidence type="ECO:0000256" key="4">
    <source>
        <dbReference type="ARBA" id="ARBA00005259"/>
    </source>
</evidence>
<proteinExistence type="inferred from homology"/>
<dbReference type="CDD" id="cd01284">
    <property type="entry name" value="Riboflavin_deaminase-reductase"/>
    <property type="match status" value="1"/>
</dbReference>
<evidence type="ECO:0000256" key="3">
    <source>
        <dbReference type="ARBA" id="ARBA00004910"/>
    </source>
</evidence>
<dbReference type="Pfam" id="PF00383">
    <property type="entry name" value="dCMP_cyt_deam_1"/>
    <property type="match status" value="1"/>
</dbReference>
<dbReference type="InterPro" id="IPR016193">
    <property type="entry name" value="Cytidine_deaminase-like"/>
</dbReference>
<evidence type="ECO:0000259" key="18">
    <source>
        <dbReference type="PROSITE" id="PS51747"/>
    </source>
</evidence>
<dbReference type="KEGG" id="git:C6V83_10395"/>
<evidence type="ECO:0000313" key="20">
    <source>
        <dbReference type="Proteomes" id="UP000239814"/>
    </source>
</evidence>
<evidence type="ECO:0000256" key="10">
    <source>
        <dbReference type="ARBA" id="ARBA00023002"/>
    </source>
</evidence>
<dbReference type="SUPFAM" id="SSF53597">
    <property type="entry name" value="Dihydrofolate reductase-like"/>
    <property type="match status" value="1"/>
</dbReference>
<feature type="binding site" evidence="16">
    <location>
        <position position="163"/>
    </location>
    <ligand>
        <name>substrate</name>
    </ligand>
</feature>
<dbReference type="InterPro" id="IPR024072">
    <property type="entry name" value="DHFR-like_dom_sf"/>
</dbReference>
<feature type="binding site" evidence="17">
    <location>
        <position position="79"/>
    </location>
    <ligand>
        <name>Zn(2+)</name>
        <dbReference type="ChEBI" id="CHEBI:29105"/>
        <note>catalytic</note>
    </ligand>
</feature>
<evidence type="ECO:0000256" key="1">
    <source>
        <dbReference type="ARBA" id="ARBA00002151"/>
    </source>
</evidence>
<comment type="similarity">
    <text evidence="5 14">In the C-terminal section; belongs to the HTP reductase family.</text>
</comment>
<dbReference type="GO" id="GO:0008703">
    <property type="term" value="F:5-amino-6-(5-phosphoribosylamino)uracil reductase activity"/>
    <property type="evidence" value="ECO:0007669"/>
    <property type="project" value="UniProtKB-EC"/>
</dbReference>
<dbReference type="PROSITE" id="PS51747">
    <property type="entry name" value="CYT_DCMP_DEAMINASES_2"/>
    <property type="match status" value="1"/>
</dbReference>
<dbReference type="InterPro" id="IPR002734">
    <property type="entry name" value="RibDG_C"/>
</dbReference>
<keyword evidence="7 14" id="KW-0479">Metal-binding</keyword>
<dbReference type="InterPro" id="IPR050765">
    <property type="entry name" value="Riboflavin_Biosynth_HTPR"/>
</dbReference>
<feature type="binding site" evidence="17">
    <location>
        <position position="70"/>
    </location>
    <ligand>
        <name>Zn(2+)</name>
        <dbReference type="ChEBI" id="CHEBI:29105"/>
        <note>catalytic</note>
    </ligand>
</feature>
<feature type="binding site" evidence="16">
    <location>
        <begin position="262"/>
        <end position="268"/>
    </location>
    <ligand>
        <name>NADP(+)</name>
        <dbReference type="ChEBI" id="CHEBI:58349"/>
    </ligand>
</feature>
<evidence type="ECO:0000256" key="12">
    <source>
        <dbReference type="ARBA" id="ARBA00049861"/>
    </source>
</evidence>
<gene>
    <name evidence="19" type="primary">ribD</name>
    <name evidence="19" type="ORF">C6V83_10395</name>
</gene>
<evidence type="ECO:0000313" key="19">
    <source>
        <dbReference type="EMBL" id="AVM02162.1"/>
    </source>
</evidence>
<keyword evidence="9 14" id="KW-0521">NADP</keyword>
<dbReference type="PANTHER" id="PTHR38011:SF7">
    <property type="entry name" value="2,5-DIAMINO-6-RIBOSYLAMINO-4(3H)-PYRIMIDINONE 5'-PHOSPHATE REDUCTASE"/>
    <property type="match status" value="1"/>
</dbReference>
<dbReference type="InterPro" id="IPR004794">
    <property type="entry name" value="Eubact_RibD"/>
</dbReference>
<keyword evidence="6 14" id="KW-0686">Riboflavin biosynthesis</keyword>
<dbReference type="OrthoDB" id="9800865at2"/>
<dbReference type="Proteomes" id="UP000239814">
    <property type="component" value="Chromosome"/>
</dbReference>
<dbReference type="InterPro" id="IPR002125">
    <property type="entry name" value="CMP_dCMP_dom"/>
</dbReference>
<comment type="similarity">
    <text evidence="4 14">In the N-terminal section; belongs to the cytidine and deoxycytidylate deaminase family.</text>
</comment>
<sequence>MDLALEASAAAQGFSSPNPPVGAVILDADGGVAGIGHTQPPGGPHAEVMALRAAGAAARGGTAVVTLEPCAHTGRTGPCTQALLEAGVARVFYGVADPNPQAGGGASILTAGGVPAVGGVLEADVRWGPLRPWLFRQQHGRPLVTVKIASSIDGRIAAPDGTSRWITGPDARAHAHAQRARIDAVVVGTGTALADDPSLTARRSDGTLYPHQPTRVVVGQRDLPPDAKLRDGTAPLIQVRSYDPVDVFAAVPDASWILVEGGPGVVGAFLVAGLVDEIQWYLAPTVLGDGVPAVVDGNVTTLAKAHRFRRESFMALGDDLLVTLVPSRA</sequence>
<dbReference type="PANTHER" id="PTHR38011">
    <property type="entry name" value="DIHYDROFOLATE REDUCTASE FAMILY PROTEIN (AFU_ORTHOLOGUE AFUA_8G06820)"/>
    <property type="match status" value="1"/>
</dbReference>
<dbReference type="GO" id="GO:0009231">
    <property type="term" value="P:riboflavin biosynthetic process"/>
    <property type="evidence" value="ECO:0007669"/>
    <property type="project" value="UniProtKB-UniPathway"/>
</dbReference>
<comment type="catalytic activity">
    <reaction evidence="13 14">
        <text>2,5-diamino-6-hydroxy-4-(5-phosphoribosylamino)-pyrimidine + H2O + H(+) = 5-amino-6-(5-phospho-D-ribosylamino)uracil + NH4(+)</text>
        <dbReference type="Rhea" id="RHEA:21868"/>
        <dbReference type="ChEBI" id="CHEBI:15377"/>
        <dbReference type="ChEBI" id="CHEBI:15378"/>
        <dbReference type="ChEBI" id="CHEBI:28938"/>
        <dbReference type="ChEBI" id="CHEBI:58453"/>
        <dbReference type="ChEBI" id="CHEBI:58614"/>
        <dbReference type="EC" id="3.5.4.26"/>
    </reaction>
</comment>
<dbReference type="GO" id="GO:0008270">
    <property type="term" value="F:zinc ion binding"/>
    <property type="evidence" value="ECO:0007669"/>
    <property type="project" value="InterPro"/>
</dbReference>
<keyword evidence="14" id="KW-0378">Hydrolase</keyword>
<dbReference type="PROSITE" id="PS00903">
    <property type="entry name" value="CYT_DCMP_DEAMINASES_1"/>
    <property type="match status" value="1"/>
</dbReference>
<evidence type="ECO:0000256" key="16">
    <source>
        <dbReference type="PIRSR" id="PIRSR006769-2"/>
    </source>
</evidence>
<dbReference type="AlphaFoldDB" id="A0A2S0KKF9"/>
<keyword evidence="8 14" id="KW-0862">Zinc</keyword>
<feature type="active site" description="Proton donor" evidence="15">
    <location>
        <position position="47"/>
    </location>
</feature>
<comment type="pathway">
    <text evidence="3 14">Cofactor biosynthesis; riboflavin biosynthesis; 5-amino-6-(D-ribitylamino)uracil from GTP: step 3/4.</text>
</comment>
<feature type="domain" description="CMP/dCMP-type deaminase" evidence="18">
    <location>
        <begin position="1"/>
        <end position="106"/>
    </location>
</feature>
<feature type="binding site" evidence="17">
    <location>
        <position position="45"/>
    </location>
    <ligand>
        <name>Zn(2+)</name>
        <dbReference type="ChEBI" id="CHEBI:29105"/>
        <note>catalytic</note>
    </ligand>
</feature>
<evidence type="ECO:0000256" key="6">
    <source>
        <dbReference type="ARBA" id="ARBA00022619"/>
    </source>
</evidence>
<feature type="binding site" evidence="16">
    <location>
        <position position="260"/>
    </location>
    <ligand>
        <name>substrate</name>
    </ligand>
</feature>
<dbReference type="EMBL" id="CP027433">
    <property type="protein sequence ID" value="AVM02162.1"/>
    <property type="molecule type" value="Genomic_DNA"/>
</dbReference>
<evidence type="ECO:0000256" key="11">
    <source>
        <dbReference type="ARBA" id="ARBA00023268"/>
    </source>
</evidence>
<evidence type="ECO:0000256" key="17">
    <source>
        <dbReference type="PIRSR" id="PIRSR006769-3"/>
    </source>
</evidence>
<evidence type="ECO:0000256" key="13">
    <source>
        <dbReference type="ARBA" id="ARBA00049886"/>
    </source>
</evidence>
<dbReference type="EC" id="1.1.1.193" evidence="14"/>
<feature type="binding site" evidence="16">
    <location>
        <position position="202"/>
    </location>
    <ligand>
        <name>substrate</name>
    </ligand>
</feature>
<dbReference type="Gene3D" id="3.40.140.10">
    <property type="entry name" value="Cytidine Deaminase, domain 2"/>
    <property type="match status" value="1"/>
</dbReference>
<evidence type="ECO:0000256" key="5">
    <source>
        <dbReference type="ARBA" id="ARBA00007417"/>
    </source>
</evidence>
<comment type="pathway">
    <text evidence="2 14">Cofactor biosynthesis; riboflavin biosynthesis; 5-amino-6-(D-ribitylamino)uracil from GTP: step 2/4.</text>
</comment>
<accession>A0A2S0KKF9</accession>
<dbReference type="PIRSF" id="PIRSF006769">
    <property type="entry name" value="RibD"/>
    <property type="match status" value="1"/>
</dbReference>
<dbReference type="SUPFAM" id="SSF53927">
    <property type="entry name" value="Cytidine deaminase-like"/>
    <property type="match status" value="1"/>
</dbReference>
<evidence type="ECO:0000256" key="15">
    <source>
        <dbReference type="PIRSR" id="PIRSR006769-1"/>
    </source>
</evidence>
<dbReference type="InterPro" id="IPR016192">
    <property type="entry name" value="APOBEC/CMP_deaminase_Zn-bd"/>
</dbReference>
<dbReference type="UniPathway" id="UPA00275">
    <property type="reaction ID" value="UER00401"/>
</dbReference>
<dbReference type="NCBIfam" id="TIGR00326">
    <property type="entry name" value="eubact_ribD"/>
    <property type="match status" value="1"/>
</dbReference>
<keyword evidence="11" id="KW-0511">Multifunctional enzyme</keyword>